<dbReference type="Gene3D" id="2.70.70.10">
    <property type="entry name" value="Glucose Permease (Domain IIA)"/>
    <property type="match status" value="1"/>
</dbReference>
<evidence type="ECO:0000256" key="1">
    <source>
        <dbReference type="SAM" id="Coils"/>
    </source>
</evidence>
<dbReference type="Proteomes" id="UP000824202">
    <property type="component" value="Unassembled WGS sequence"/>
</dbReference>
<proteinExistence type="predicted"/>
<dbReference type="InterPro" id="IPR050570">
    <property type="entry name" value="Cell_wall_metabolism_enzyme"/>
</dbReference>
<dbReference type="Pfam" id="PF01551">
    <property type="entry name" value="Peptidase_M23"/>
    <property type="match status" value="1"/>
</dbReference>
<reference evidence="4" key="1">
    <citation type="journal article" date="2021" name="PeerJ">
        <title>Extensive microbial diversity within the chicken gut microbiome revealed by metagenomics and culture.</title>
        <authorList>
            <person name="Gilroy R."/>
            <person name="Ravi A."/>
            <person name="Getino M."/>
            <person name="Pursley I."/>
            <person name="Horton D.L."/>
            <person name="Alikhan N.F."/>
            <person name="Baker D."/>
            <person name="Gharbi K."/>
            <person name="Hall N."/>
            <person name="Watson M."/>
            <person name="Adriaenssens E.M."/>
            <person name="Foster-Nyarko E."/>
            <person name="Jarju S."/>
            <person name="Secka A."/>
            <person name="Antonio M."/>
            <person name="Oren A."/>
            <person name="Chaudhuri R.R."/>
            <person name="La Ragione R."/>
            <person name="Hildebrand F."/>
            <person name="Pallen M.J."/>
        </authorList>
    </citation>
    <scope>NUCLEOTIDE SEQUENCE</scope>
    <source>
        <strain evidence="4">23274</strain>
    </source>
</reference>
<dbReference type="AlphaFoldDB" id="A0A9D2ABW0"/>
<comment type="caution">
    <text evidence="4">The sequence shown here is derived from an EMBL/GenBank/DDBJ whole genome shotgun (WGS) entry which is preliminary data.</text>
</comment>
<evidence type="ECO:0000259" key="3">
    <source>
        <dbReference type="Pfam" id="PF01551"/>
    </source>
</evidence>
<dbReference type="FunFam" id="2.70.70.10:FF:000006">
    <property type="entry name" value="M23 family peptidase"/>
    <property type="match status" value="1"/>
</dbReference>
<feature type="domain" description="M23ase beta-sheet core" evidence="3">
    <location>
        <begin position="201"/>
        <end position="295"/>
    </location>
</feature>
<accession>A0A9D2ABW0</accession>
<name>A0A9D2ABW0_9BACT</name>
<feature type="coiled-coil region" evidence="1">
    <location>
        <begin position="56"/>
        <end position="90"/>
    </location>
</feature>
<evidence type="ECO:0000313" key="5">
    <source>
        <dbReference type="Proteomes" id="UP000824202"/>
    </source>
</evidence>
<evidence type="ECO:0000313" key="4">
    <source>
        <dbReference type="EMBL" id="HIX03177.1"/>
    </source>
</evidence>
<feature type="transmembrane region" description="Helical" evidence="2">
    <location>
        <begin position="29"/>
        <end position="51"/>
    </location>
</feature>
<reference evidence="4" key="2">
    <citation type="submission" date="2021-04" db="EMBL/GenBank/DDBJ databases">
        <authorList>
            <person name="Gilroy R."/>
        </authorList>
    </citation>
    <scope>NUCLEOTIDE SEQUENCE</scope>
    <source>
        <strain evidence="4">23274</strain>
    </source>
</reference>
<dbReference type="PANTHER" id="PTHR21666">
    <property type="entry name" value="PEPTIDASE-RELATED"/>
    <property type="match status" value="1"/>
</dbReference>
<dbReference type="InterPro" id="IPR011055">
    <property type="entry name" value="Dup_hybrid_motif"/>
</dbReference>
<dbReference type="SUPFAM" id="SSF51261">
    <property type="entry name" value="Duplicated hybrid motif"/>
    <property type="match status" value="1"/>
</dbReference>
<organism evidence="4 5">
    <name type="scientific">Candidatus Odoribacter faecigallinarum</name>
    <dbReference type="NCBI Taxonomy" id="2838706"/>
    <lineage>
        <taxon>Bacteria</taxon>
        <taxon>Pseudomonadati</taxon>
        <taxon>Bacteroidota</taxon>
        <taxon>Bacteroidia</taxon>
        <taxon>Bacteroidales</taxon>
        <taxon>Odoribacteraceae</taxon>
        <taxon>Odoribacter</taxon>
    </lineage>
</organism>
<dbReference type="EMBL" id="DXFT01000071">
    <property type="protein sequence ID" value="HIX03177.1"/>
    <property type="molecule type" value="Genomic_DNA"/>
</dbReference>
<keyword evidence="2" id="KW-0472">Membrane</keyword>
<dbReference type="GO" id="GO:0004222">
    <property type="term" value="F:metalloendopeptidase activity"/>
    <property type="evidence" value="ECO:0007669"/>
    <property type="project" value="TreeGrafter"/>
</dbReference>
<keyword evidence="2" id="KW-0812">Transmembrane</keyword>
<dbReference type="PANTHER" id="PTHR21666:SF286">
    <property type="entry name" value="LIPOPROTEIN NLPD"/>
    <property type="match status" value="1"/>
</dbReference>
<protein>
    <submittedName>
        <fullName evidence="4">M23 family metallopeptidase</fullName>
    </submittedName>
</protein>
<sequence length="323" mass="36378">MAKTGYHFNPETLSYDKINTSFKKKMSKLCVKVFQTLSLALIIFFTVSAVIDSPKEKALKREKEELLAQYQLLDNQINRLDDILKNLENRDDNLYRVIFESEPIDASIRRAGSGGVDKYEALKNMEDADIVINTSKKLDELTKAIYIQSKSYDEIEMLAKNKMDMLASIPAILPVSMNDPSVRFSSSFGYRIHPIYKTKKLHAGMDFSGPVGTPVYATGDGKVVYAETHKGYGKCILIDHGFNYQTQYAHLDSYNVKKGQKVKRGDIIGYMGNTGQSTGPHVHYEVKKNGVAVDPINYYFNDLSADEYDQLVAEANNNGQSMD</sequence>
<keyword evidence="2" id="KW-1133">Transmembrane helix</keyword>
<evidence type="ECO:0000256" key="2">
    <source>
        <dbReference type="SAM" id="Phobius"/>
    </source>
</evidence>
<dbReference type="InterPro" id="IPR016047">
    <property type="entry name" value="M23ase_b-sheet_dom"/>
</dbReference>
<dbReference type="CDD" id="cd12797">
    <property type="entry name" value="M23_peptidase"/>
    <property type="match status" value="1"/>
</dbReference>
<gene>
    <name evidence="4" type="ORF">H9863_03550</name>
</gene>
<keyword evidence="1" id="KW-0175">Coiled coil</keyword>